<evidence type="ECO:0000313" key="2">
    <source>
        <dbReference type="Proteomes" id="UP000807115"/>
    </source>
</evidence>
<organism evidence="1 2">
    <name type="scientific">Sorghum bicolor</name>
    <name type="common">Sorghum</name>
    <name type="synonym">Sorghum vulgare</name>
    <dbReference type="NCBI Taxonomy" id="4558"/>
    <lineage>
        <taxon>Eukaryota</taxon>
        <taxon>Viridiplantae</taxon>
        <taxon>Streptophyta</taxon>
        <taxon>Embryophyta</taxon>
        <taxon>Tracheophyta</taxon>
        <taxon>Spermatophyta</taxon>
        <taxon>Magnoliopsida</taxon>
        <taxon>Liliopsida</taxon>
        <taxon>Poales</taxon>
        <taxon>Poaceae</taxon>
        <taxon>PACMAD clade</taxon>
        <taxon>Panicoideae</taxon>
        <taxon>Andropogonodae</taxon>
        <taxon>Andropogoneae</taxon>
        <taxon>Sorghinae</taxon>
        <taxon>Sorghum</taxon>
    </lineage>
</organism>
<proteinExistence type="predicted"/>
<gene>
    <name evidence="1" type="ORF">BDA96_09G044500</name>
</gene>
<protein>
    <submittedName>
        <fullName evidence="1">Uncharacterized protein</fullName>
    </submittedName>
</protein>
<comment type="caution">
    <text evidence="1">The sequence shown here is derived from an EMBL/GenBank/DDBJ whole genome shotgun (WGS) entry which is preliminary data.</text>
</comment>
<reference evidence="1" key="1">
    <citation type="journal article" date="2019" name="BMC Genomics">
        <title>A new reference genome for Sorghum bicolor reveals high levels of sequence similarity between sweet and grain genotypes: implications for the genetics of sugar metabolism.</title>
        <authorList>
            <person name="Cooper E.A."/>
            <person name="Brenton Z.W."/>
            <person name="Flinn B.S."/>
            <person name="Jenkins J."/>
            <person name="Shu S."/>
            <person name="Flowers D."/>
            <person name="Luo F."/>
            <person name="Wang Y."/>
            <person name="Xia P."/>
            <person name="Barry K."/>
            <person name="Daum C."/>
            <person name="Lipzen A."/>
            <person name="Yoshinaga Y."/>
            <person name="Schmutz J."/>
            <person name="Saski C."/>
            <person name="Vermerris W."/>
            <person name="Kresovich S."/>
        </authorList>
    </citation>
    <scope>NUCLEOTIDE SEQUENCE</scope>
</reference>
<accession>A0A921U3J3</accession>
<sequence>MRAKSFVFLVYKSCNVGVHMCCSLFFLFLFAPALLNMCLPDTTELESGNQLIRSVVDVMNLLRLLKGGVLFDEMYVFCCIGDVRGARWCHVSWRGGGSPVPAANVVVNIGS</sequence>
<dbReference type="Proteomes" id="UP000807115">
    <property type="component" value="Chromosome 9"/>
</dbReference>
<dbReference type="EMBL" id="CM027688">
    <property type="protein sequence ID" value="KAG0516928.1"/>
    <property type="molecule type" value="Genomic_DNA"/>
</dbReference>
<dbReference type="AlphaFoldDB" id="A0A921U3J3"/>
<evidence type="ECO:0000313" key="1">
    <source>
        <dbReference type="EMBL" id="KAG0516928.1"/>
    </source>
</evidence>
<name>A0A921U3J3_SORBI</name>
<reference evidence="1" key="2">
    <citation type="submission" date="2020-10" db="EMBL/GenBank/DDBJ databases">
        <authorList>
            <person name="Cooper E.A."/>
            <person name="Brenton Z.W."/>
            <person name="Flinn B.S."/>
            <person name="Jenkins J."/>
            <person name="Shu S."/>
            <person name="Flowers D."/>
            <person name="Luo F."/>
            <person name="Wang Y."/>
            <person name="Xia P."/>
            <person name="Barry K."/>
            <person name="Daum C."/>
            <person name="Lipzen A."/>
            <person name="Yoshinaga Y."/>
            <person name="Schmutz J."/>
            <person name="Saski C."/>
            <person name="Vermerris W."/>
            <person name="Kresovich S."/>
        </authorList>
    </citation>
    <scope>NUCLEOTIDE SEQUENCE</scope>
</reference>